<comment type="similarity">
    <text evidence="2">Belongs to the bHLH protein family.</text>
</comment>
<evidence type="ECO:0000259" key="8">
    <source>
        <dbReference type="PROSITE" id="PS50888"/>
    </source>
</evidence>
<dbReference type="Gene3D" id="4.10.280.10">
    <property type="entry name" value="Helix-loop-helix DNA-binding domain"/>
    <property type="match status" value="1"/>
</dbReference>
<evidence type="ECO:0000313" key="9">
    <source>
        <dbReference type="EMBL" id="TVU12414.1"/>
    </source>
</evidence>
<dbReference type="SMART" id="SM00353">
    <property type="entry name" value="HLH"/>
    <property type="match status" value="1"/>
</dbReference>
<dbReference type="Pfam" id="PF00010">
    <property type="entry name" value="HLH"/>
    <property type="match status" value="1"/>
</dbReference>
<dbReference type="InterPro" id="IPR047265">
    <property type="entry name" value="PIF1-like_bHLH"/>
</dbReference>
<keyword evidence="10" id="KW-1185">Reference proteome</keyword>
<dbReference type="InterPro" id="IPR031066">
    <property type="entry name" value="bHLH_ALC-like_plant"/>
</dbReference>
<reference evidence="9 10" key="1">
    <citation type="journal article" date="2019" name="Sci. Rep.">
        <title>A high-quality genome of Eragrostis curvula grass provides insights into Poaceae evolution and supports new strategies to enhance forage quality.</title>
        <authorList>
            <person name="Carballo J."/>
            <person name="Santos B.A.C.M."/>
            <person name="Zappacosta D."/>
            <person name="Garbus I."/>
            <person name="Selva J.P."/>
            <person name="Gallo C.A."/>
            <person name="Diaz A."/>
            <person name="Albertini E."/>
            <person name="Caccamo M."/>
            <person name="Echenique V."/>
        </authorList>
    </citation>
    <scope>NUCLEOTIDE SEQUENCE [LARGE SCALE GENOMIC DNA]</scope>
    <source>
        <strain evidence="10">cv. Victoria</strain>
        <tissue evidence="9">Leaf</tissue>
    </source>
</reference>
<evidence type="ECO:0000313" key="10">
    <source>
        <dbReference type="Proteomes" id="UP000324897"/>
    </source>
</evidence>
<evidence type="ECO:0000256" key="5">
    <source>
        <dbReference type="ARBA" id="ARBA00023163"/>
    </source>
</evidence>
<sequence>MPRTGQCRQNPVESLGKTSPKRGAGAGKQATGHPPSSAALSGSSTAWAQTLKRRKRPRFQPKPTTSTSSPLSSVLSLSCLGGGDVARGGVLFVRRAGGMDEQGLGGFGGGGRAAVQGHGGRDAMLFLQQHHHQQQQQQRQQQQLEEAEEEEEARRQMFAGVAFPGALGYGHQAEEAGGLGDSDAGGSEPEPAPSRARGGSGSKRSRAAEVHNLSEKVGWRCGLSSVLCSDFAARVLKIVAWFGSQRRRSRINEKMKALQSLIPNSNKTDKASMLDEAIEYLKQLQLQMLSMRNGVYLNPPYLSGALEAAHASQMFAALGGGNITGSSSGAAMLPVNQSSGAQHQTFDPLNPPQNQQASLILPSVPDKTIPEPPFHLESSQPHLRPFQMPESSEFHRSSLTCIFVCKMMLRGDIMAKQQLTSAQERVNLPGNDMNTIRQESSIMNTENFDGCSRSKELSHDMVPKNTGHA</sequence>
<keyword evidence="5" id="KW-0804">Transcription</keyword>
<dbReference type="PROSITE" id="PS50888">
    <property type="entry name" value="BHLH"/>
    <property type="match status" value="1"/>
</dbReference>
<evidence type="ECO:0000256" key="2">
    <source>
        <dbReference type="ARBA" id="ARBA00005510"/>
    </source>
</evidence>
<comment type="subcellular location">
    <subcellularLocation>
        <location evidence="1">Nucleus</location>
    </subcellularLocation>
</comment>
<dbReference type="GO" id="GO:0046983">
    <property type="term" value="F:protein dimerization activity"/>
    <property type="evidence" value="ECO:0007669"/>
    <property type="project" value="InterPro"/>
</dbReference>
<dbReference type="GO" id="GO:0003677">
    <property type="term" value="F:DNA binding"/>
    <property type="evidence" value="ECO:0007669"/>
    <property type="project" value="UniProtKB-KW"/>
</dbReference>
<feature type="compositionally biased region" description="Low complexity" evidence="7">
    <location>
        <begin position="181"/>
        <end position="197"/>
    </location>
</feature>
<feature type="compositionally biased region" description="Polar residues" evidence="7">
    <location>
        <begin position="38"/>
        <end position="48"/>
    </location>
</feature>
<dbReference type="Proteomes" id="UP000324897">
    <property type="component" value="Chromosome 3"/>
</dbReference>
<dbReference type="InterPro" id="IPR011598">
    <property type="entry name" value="bHLH_dom"/>
</dbReference>
<name>A0A5J9TM67_9POAL</name>
<comment type="caution">
    <text evidence="9">The sequence shown here is derived from an EMBL/GenBank/DDBJ whole genome shotgun (WGS) entry which is preliminary data.</text>
</comment>
<dbReference type="EMBL" id="RWGY01000039">
    <property type="protein sequence ID" value="TVU12414.1"/>
    <property type="molecule type" value="Genomic_DNA"/>
</dbReference>
<dbReference type="InterPro" id="IPR036638">
    <property type="entry name" value="HLH_DNA-bd_sf"/>
</dbReference>
<feature type="region of interest" description="Disordered" evidence="7">
    <location>
        <begin position="1"/>
        <end position="74"/>
    </location>
</feature>
<feature type="compositionally biased region" description="Polar residues" evidence="7">
    <location>
        <begin position="1"/>
        <end position="12"/>
    </location>
</feature>
<keyword evidence="3" id="KW-0805">Transcription regulation</keyword>
<evidence type="ECO:0000256" key="4">
    <source>
        <dbReference type="ARBA" id="ARBA00023125"/>
    </source>
</evidence>
<protein>
    <recommendedName>
        <fullName evidence="8">BHLH domain-containing protein</fullName>
    </recommendedName>
</protein>
<accession>A0A5J9TM67</accession>
<feature type="domain" description="BHLH" evidence="8">
    <location>
        <begin position="235"/>
        <end position="284"/>
    </location>
</feature>
<evidence type="ECO:0000256" key="1">
    <source>
        <dbReference type="ARBA" id="ARBA00004123"/>
    </source>
</evidence>
<dbReference type="CDD" id="cd11445">
    <property type="entry name" value="bHLH_AtPIF_like"/>
    <property type="match status" value="1"/>
</dbReference>
<organism evidence="9 10">
    <name type="scientific">Eragrostis curvula</name>
    <name type="common">weeping love grass</name>
    <dbReference type="NCBI Taxonomy" id="38414"/>
    <lineage>
        <taxon>Eukaryota</taxon>
        <taxon>Viridiplantae</taxon>
        <taxon>Streptophyta</taxon>
        <taxon>Embryophyta</taxon>
        <taxon>Tracheophyta</taxon>
        <taxon>Spermatophyta</taxon>
        <taxon>Magnoliopsida</taxon>
        <taxon>Liliopsida</taxon>
        <taxon>Poales</taxon>
        <taxon>Poaceae</taxon>
        <taxon>PACMAD clade</taxon>
        <taxon>Chloridoideae</taxon>
        <taxon>Eragrostideae</taxon>
        <taxon>Eragrostidinae</taxon>
        <taxon>Eragrostis</taxon>
    </lineage>
</organism>
<feature type="region of interest" description="Disordered" evidence="7">
    <location>
        <begin position="172"/>
        <end position="208"/>
    </location>
</feature>
<feature type="compositionally biased region" description="Low complexity" evidence="7">
    <location>
        <begin position="134"/>
        <end position="144"/>
    </location>
</feature>
<dbReference type="GO" id="GO:0005634">
    <property type="term" value="C:nucleus"/>
    <property type="evidence" value="ECO:0007669"/>
    <property type="project" value="UniProtKB-SubCell"/>
</dbReference>
<feature type="region of interest" description="Disordered" evidence="7">
    <location>
        <begin position="129"/>
        <end position="154"/>
    </location>
</feature>
<feature type="non-terminal residue" evidence="9">
    <location>
        <position position="1"/>
    </location>
</feature>
<dbReference type="AlphaFoldDB" id="A0A5J9TM67"/>
<evidence type="ECO:0000256" key="7">
    <source>
        <dbReference type="SAM" id="MobiDB-lite"/>
    </source>
</evidence>
<keyword evidence="4" id="KW-0238">DNA-binding</keyword>
<dbReference type="PANTHER" id="PTHR45855">
    <property type="entry name" value="TRANSCRIPTION FACTOR PIF1-RELATED"/>
    <property type="match status" value="1"/>
</dbReference>
<dbReference type="PANTHER" id="PTHR45855:SF61">
    <property type="entry name" value="OS06G0164400 PROTEIN"/>
    <property type="match status" value="1"/>
</dbReference>
<dbReference type="Gramene" id="TVU12414">
    <property type="protein sequence ID" value="TVU12414"/>
    <property type="gene ID" value="EJB05_46058"/>
</dbReference>
<feature type="compositionally biased region" description="Low complexity" evidence="7">
    <location>
        <begin position="61"/>
        <end position="74"/>
    </location>
</feature>
<keyword evidence="6" id="KW-0539">Nucleus</keyword>
<proteinExistence type="inferred from homology"/>
<evidence type="ECO:0000256" key="6">
    <source>
        <dbReference type="ARBA" id="ARBA00023242"/>
    </source>
</evidence>
<gene>
    <name evidence="9" type="ORF">EJB05_46058</name>
</gene>
<dbReference type="SUPFAM" id="SSF47459">
    <property type="entry name" value="HLH, helix-loop-helix DNA-binding domain"/>
    <property type="match status" value="1"/>
</dbReference>
<evidence type="ECO:0000256" key="3">
    <source>
        <dbReference type="ARBA" id="ARBA00023015"/>
    </source>
</evidence>
<dbReference type="OrthoDB" id="690068at2759"/>